<dbReference type="Proteomes" id="UP000070700">
    <property type="component" value="Unassembled WGS sequence"/>
</dbReference>
<protein>
    <submittedName>
        <fullName evidence="2">HET-domain-containing protein</fullName>
    </submittedName>
</protein>
<evidence type="ECO:0000313" key="2">
    <source>
        <dbReference type="EMBL" id="KUJ11207.1"/>
    </source>
</evidence>
<feature type="domain" description="Heterokaryon incompatibility" evidence="1">
    <location>
        <begin position="218"/>
        <end position="362"/>
    </location>
</feature>
<organism evidence="2 3">
    <name type="scientific">Mollisia scopiformis</name>
    <name type="common">Conifer needle endophyte fungus</name>
    <name type="synonym">Phialocephala scopiformis</name>
    <dbReference type="NCBI Taxonomy" id="149040"/>
    <lineage>
        <taxon>Eukaryota</taxon>
        <taxon>Fungi</taxon>
        <taxon>Dikarya</taxon>
        <taxon>Ascomycota</taxon>
        <taxon>Pezizomycotina</taxon>
        <taxon>Leotiomycetes</taxon>
        <taxon>Helotiales</taxon>
        <taxon>Mollisiaceae</taxon>
        <taxon>Mollisia</taxon>
    </lineage>
</organism>
<accession>A0A194WUC2</accession>
<dbReference type="PANTHER" id="PTHR33112:SF16">
    <property type="entry name" value="HETEROKARYON INCOMPATIBILITY DOMAIN-CONTAINING PROTEIN"/>
    <property type="match status" value="1"/>
</dbReference>
<dbReference type="InterPro" id="IPR010730">
    <property type="entry name" value="HET"/>
</dbReference>
<dbReference type="AlphaFoldDB" id="A0A194WUC2"/>
<evidence type="ECO:0000259" key="1">
    <source>
        <dbReference type="Pfam" id="PF06985"/>
    </source>
</evidence>
<dbReference type="RefSeq" id="XP_018065562.1">
    <property type="nucleotide sequence ID" value="XM_018215844.1"/>
</dbReference>
<dbReference type="EMBL" id="KQ947427">
    <property type="protein sequence ID" value="KUJ11207.1"/>
    <property type="molecule type" value="Genomic_DNA"/>
</dbReference>
<dbReference type="InParanoid" id="A0A194WUC2"/>
<evidence type="ECO:0000313" key="3">
    <source>
        <dbReference type="Proteomes" id="UP000070700"/>
    </source>
</evidence>
<proteinExistence type="predicted"/>
<dbReference type="OrthoDB" id="5125733at2759"/>
<dbReference type="KEGG" id="psco:LY89DRAFT_689111"/>
<name>A0A194WUC2_MOLSC</name>
<dbReference type="GeneID" id="28825570"/>
<keyword evidence="3" id="KW-1185">Reference proteome</keyword>
<reference evidence="2 3" key="1">
    <citation type="submission" date="2015-10" db="EMBL/GenBank/DDBJ databases">
        <title>Full genome of DAOMC 229536 Phialocephala scopiformis, a fungal endophyte of spruce producing the potent anti-insectan compound rugulosin.</title>
        <authorList>
            <consortium name="DOE Joint Genome Institute"/>
            <person name="Walker A.K."/>
            <person name="Frasz S.L."/>
            <person name="Seifert K.A."/>
            <person name="Miller J.D."/>
            <person name="Mondo S.J."/>
            <person name="Labutti K."/>
            <person name="Lipzen A."/>
            <person name="Dockter R."/>
            <person name="Kennedy M."/>
            <person name="Grigoriev I.V."/>
            <person name="Spatafora J.W."/>
        </authorList>
    </citation>
    <scope>NUCLEOTIDE SEQUENCE [LARGE SCALE GENOMIC DNA]</scope>
    <source>
        <strain evidence="2 3">CBS 120377</strain>
    </source>
</reference>
<sequence length="701" mass="79725">MAESGPISSPHLGKLCPTCRNLFDTWDEIVEELESYFQFGRGGKGSYGLAFHRDAIAWRIEVENGCIFCIRLFDSLKEEARCKVLESRTKGELQVRLCLWALAWARKEERAKRDYQLWVTIKRAGDETRASPQLDGGVTLVPRPADAIESEPELKLAPSTSSDESLAFIKNWIQSCRTDHPQCHTAPHFFRLPTRLIEISTQGLRLWTPNDVFGMLDYVTLSHCWGAMETLKLTKNNIQTLSSKIPVHSLCGTFLDAVLVTIKLGYRYVWIDSMCIIQDDEDDWRRESGLMADVYGNAVVNLAATASKDGLGGLFRERVVSRISKQYVQTKSQQIFEIPDERLYFRCLDQSPLSQRAWVFQERFLARRTIHFTAEQIFCECRRHIACEGAPGGAAVRPADPDDIPFPSERKLGDPEEWREIIQLYSRAKLTYSKDKLIALSGVARQFQSVTGDQYVAGLWKTDLEIYLCWRVESSESLQPIPDPETSVYQAPSWSWASSNQAINWYLYMTPLKNTFSNDALCRLVNFLDIHLEPVGPDPLGQLQAAHLDIETGPLIRGNVIASLLNDFDQPFDNSYQTELDGKTFLLRGEGQVSPDHKIEYESVADSVYFLPLSVDNSGDEVMHYKTGVTMYGLVVTKADCDFPGVFKRFGAWEIIFNVESYSELMGLFLMRPQSLMDESLYQEKFEKEEGGIPRYVITLV</sequence>
<dbReference type="PANTHER" id="PTHR33112">
    <property type="entry name" value="DOMAIN PROTEIN, PUTATIVE-RELATED"/>
    <property type="match status" value="1"/>
</dbReference>
<dbReference type="Pfam" id="PF06985">
    <property type="entry name" value="HET"/>
    <property type="match status" value="1"/>
</dbReference>
<gene>
    <name evidence="2" type="ORF">LY89DRAFT_689111</name>
</gene>